<sequence>MGAHLLSTGPSPTPRLAPEHPAVPALPPSRSPRLASPSDAPSIGHAYSVSLLARRLKSIVVAPSPESRLAISGVDRSWTEVIYQRNGCVAADPPVSHLHPGGHRPDRDGDINADRLHASLLIQFCGRRFRCLSKRHRLADCRDPVHCIMCKRAGHIGRLCPQNPRLSVRTGSARSRLGSAPPAQPLHARLRFPPPPSIAMSSMAPAMLHHIDPARRSRESRSVTIPSPAVDQTVFFLRSHVVTLSAADGVNATSPMAVNVVQRGSIRVDGVVFNIASWHEHDHASFDALLLHVRVVIERVLMQFWSVQGAEDILGKRLRVDRLDSRMLKRGHTKTFACWVWRNDVANIPTRHILGVLPRGAGRVEEMEGFSLSDRRVAPPPATADYDMLRPKDPFSTIVVSSL</sequence>
<reference evidence="2" key="2">
    <citation type="submission" date="2020-10" db="EMBL/GenBank/DDBJ databases">
        <authorList>
            <person name="Scholz U."/>
            <person name="Mascher M."/>
            <person name="Fiebig A."/>
        </authorList>
    </citation>
    <scope>NUCLEOTIDE SEQUENCE [LARGE SCALE GENOMIC DNA]</scope>
    <source>
        <strain evidence="2">cv. Morex</strain>
    </source>
</reference>
<dbReference type="Proteomes" id="UP000011116">
    <property type="component" value="Chromosome 3H"/>
</dbReference>
<feature type="region of interest" description="Disordered" evidence="1">
    <location>
        <begin position="1"/>
        <end position="39"/>
    </location>
</feature>
<dbReference type="PANTHER" id="PTHR33087">
    <property type="entry name" value="OS07G0539200 PROTEIN"/>
    <property type="match status" value="1"/>
</dbReference>
<dbReference type="PANTHER" id="PTHR33087:SF47">
    <property type="entry name" value="DUF4283 DOMAIN-CONTAINING PROTEIN"/>
    <property type="match status" value="1"/>
</dbReference>
<proteinExistence type="predicted"/>
<dbReference type="InterPro" id="IPR053253">
    <property type="entry name" value="Sex_diff_modulator"/>
</dbReference>
<dbReference type="Gramene" id="HORVU.MOREX.r3.3HG0281520.1">
    <property type="protein sequence ID" value="HORVU.MOREX.r3.3HG0281520.1"/>
    <property type="gene ID" value="HORVU.MOREX.r3.3HG0281520"/>
</dbReference>
<dbReference type="EnsemblPlants" id="HORVU.MOREX.r3.3HG0281520.1">
    <property type="protein sequence ID" value="HORVU.MOREX.r3.3HG0281520.1"/>
    <property type="gene ID" value="HORVU.MOREX.r3.3HG0281520"/>
</dbReference>
<name>A0A8I6X760_HORVV</name>
<dbReference type="Gramene" id="HORVU.MOREX.r2.3HG0233460.1">
    <property type="protein sequence ID" value="HORVU.MOREX.r2.3HG0233460.1"/>
    <property type="gene ID" value="HORVU.MOREX.r2.3HG0233460"/>
</dbReference>
<protein>
    <recommendedName>
        <fullName evidence="4">CCHC-type domain-containing protein</fullName>
    </recommendedName>
</protein>
<evidence type="ECO:0008006" key="4">
    <source>
        <dbReference type="Google" id="ProtNLM"/>
    </source>
</evidence>
<dbReference type="AlphaFoldDB" id="A0A8I6X760"/>
<evidence type="ECO:0000313" key="2">
    <source>
        <dbReference type="EnsemblPlants" id="HORVU.MOREX.r3.3HG0281520.1"/>
    </source>
</evidence>
<reference evidence="2" key="3">
    <citation type="submission" date="2022-01" db="UniProtKB">
        <authorList>
            <consortium name="EnsemblPlants"/>
        </authorList>
    </citation>
    <scope>IDENTIFICATION</scope>
    <source>
        <strain evidence="2">subsp. vulgare</strain>
    </source>
</reference>
<accession>A0A8I6X760</accession>
<reference evidence="3" key="1">
    <citation type="journal article" date="2012" name="Nature">
        <title>A physical, genetic and functional sequence assembly of the barley genome.</title>
        <authorList>
            <consortium name="The International Barley Genome Sequencing Consortium"/>
            <person name="Mayer K.F."/>
            <person name="Waugh R."/>
            <person name="Brown J.W."/>
            <person name="Schulman A."/>
            <person name="Langridge P."/>
            <person name="Platzer M."/>
            <person name="Fincher G.B."/>
            <person name="Muehlbauer G.J."/>
            <person name="Sato K."/>
            <person name="Close T.J."/>
            <person name="Wise R.P."/>
            <person name="Stein N."/>
        </authorList>
    </citation>
    <scope>NUCLEOTIDE SEQUENCE [LARGE SCALE GENOMIC DNA]</scope>
    <source>
        <strain evidence="3">cv. Morex</strain>
    </source>
</reference>
<organism evidence="2 3">
    <name type="scientific">Hordeum vulgare subsp. vulgare</name>
    <name type="common">Domesticated barley</name>
    <dbReference type="NCBI Taxonomy" id="112509"/>
    <lineage>
        <taxon>Eukaryota</taxon>
        <taxon>Viridiplantae</taxon>
        <taxon>Streptophyta</taxon>
        <taxon>Embryophyta</taxon>
        <taxon>Tracheophyta</taxon>
        <taxon>Spermatophyta</taxon>
        <taxon>Magnoliopsida</taxon>
        <taxon>Liliopsida</taxon>
        <taxon>Poales</taxon>
        <taxon>Poaceae</taxon>
        <taxon>BOP clade</taxon>
        <taxon>Pooideae</taxon>
        <taxon>Triticodae</taxon>
        <taxon>Triticeae</taxon>
        <taxon>Hordeinae</taxon>
        <taxon>Hordeum</taxon>
    </lineage>
</organism>
<keyword evidence="3" id="KW-1185">Reference proteome</keyword>
<evidence type="ECO:0000313" key="3">
    <source>
        <dbReference type="Proteomes" id="UP000011116"/>
    </source>
</evidence>
<evidence type="ECO:0000256" key="1">
    <source>
        <dbReference type="SAM" id="MobiDB-lite"/>
    </source>
</evidence>